<feature type="transmembrane region" description="Helical" evidence="1">
    <location>
        <begin position="250"/>
        <end position="275"/>
    </location>
</feature>
<feature type="transmembrane region" description="Helical" evidence="1">
    <location>
        <begin position="143"/>
        <end position="160"/>
    </location>
</feature>
<evidence type="ECO:0000313" key="3">
    <source>
        <dbReference type="Proteomes" id="UP000267128"/>
    </source>
</evidence>
<feature type="transmembrane region" description="Helical" evidence="1">
    <location>
        <begin position="167"/>
        <end position="185"/>
    </location>
</feature>
<keyword evidence="3" id="KW-1185">Reference proteome</keyword>
<name>A0A3N0CIF2_9ACTN</name>
<evidence type="ECO:0000256" key="1">
    <source>
        <dbReference type="SAM" id="Phobius"/>
    </source>
</evidence>
<sequence length="391" mass="39688">MTADRLQPVLAGVMLALVGFASSFAVVLAGLQAVGATSEQAASGLLALLIAQAVGVIWLSRRHRIPLVLAWSTPGAALLVSSGAVEGGWRAAVGAFLVVGALILLTALWPRLGDLIAAIPTPIAQAMLAGVLLSICVEPVRVLLDRPFLVAPILVVWVVLLRVAPKLAVPGAFVATLVVITGYLVDHGAPDLSLAPQVVWTEPTLNWQAVVGLAVPLYVVTMASQNVPGVAVLATFGYRVPWRESMTVTGLGTAAGAMAGGHAVNLAAITAAMAASPESHPDRDRRWIAAYTSGWAYLVLAAVSTALVGVVSAAPHGLVEVVAGLALLGTLGGALKGATESETGREAAVVTFVVAASGVAFGGVGAAFWALLAGLVVHGVLKLGRPSAPRM</sequence>
<keyword evidence="1" id="KW-1133">Transmembrane helix</keyword>
<dbReference type="GO" id="GO:0005886">
    <property type="term" value="C:plasma membrane"/>
    <property type="evidence" value="ECO:0007669"/>
    <property type="project" value="TreeGrafter"/>
</dbReference>
<comment type="caution">
    <text evidence="2">The sequence shown here is derived from an EMBL/GenBank/DDBJ whole genome shotgun (WGS) entry which is preliminary data.</text>
</comment>
<dbReference type="AlphaFoldDB" id="A0A3N0CIF2"/>
<feature type="transmembrane region" description="Helical" evidence="1">
    <location>
        <begin position="205"/>
        <end position="238"/>
    </location>
</feature>
<feature type="transmembrane region" description="Helical" evidence="1">
    <location>
        <begin position="41"/>
        <end position="60"/>
    </location>
</feature>
<dbReference type="GO" id="GO:0042925">
    <property type="term" value="F:benzoate transmembrane transporter activity"/>
    <property type="evidence" value="ECO:0007669"/>
    <property type="project" value="InterPro"/>
</dbReference>
<dbReference type="PANTHER" id="PTHR30199:SF0">
    <property type="entry name" value="INNER MEMBRANE PROTEIN YDCO"/>
    <property type="match status" value="1"/>
</dbReference>
<feature type="transmembrane region" description="Helical" evidence="1">
    <location>
        <begin position="67"/>
        <end position="85"/>
    </location>
</feature>
<keyword evidence="1" id="KW-0472">Membrane</keyword>
<proteinExistence type="predicted"/>
<feature type="transmembrane region" description="Helical" evidence="1">
    <location>
        <begin position="295"/>
        <end position="314"/>
    </location>
</feature>
<organism evidence="2 3">
    <name type="scientific">Nocardioides marmoriginsengisoli</name>
    <dbReference type="NCBI Taxonomy" id="661483"/>
    <lineage>
        <taxon>Bacteria</taxon>
        <taxon>Bacillati</taxon>
        <taxon>Actinomycetota</taxon>
        <taxon>Actinomycetes</taxon>
        <taxon>Propionibacteriales</taxon>
        <taxon>Nocardioidaceae</taxon>
        <taxon>Nocardioides</taxon>
    </lineage>
</organism>
<dbReference type="RefSeq" id="WP_123228401.1">
    <property type="nucleotide sequence ID" value="NZ_RJSE01000007.1"/>
</dbReference>
<dbReference type="InterPro" id="IPR004711">
    <property type="entry name" value="Benzoate_Transporter"/>
</dbReference>
<dbReference type="EMBL" id="RJSE01000007">
    <property type="protein sequence ID" value="RNL63109.1"/>
    <property type="molecule type" value="Genomic_DNA"/>
</dbReference>
<feature type="transmembrane region" description="Helical" evidence="1">
    <location>
        <begin position="321"/>
        <end position="338"/>
    </location>
</feature>
<dbReference type="NCBIfam" id="TIGR00843">
    <property type="entry name" value="benE"/>
    <property type="match status" value="1"/>
</dbReference>
<dbReference type="PANTHER" id="PTHR30199">
    <property type="entry name" value="MFS FAMILY TRANSPORTER, PREDICTED SUBSTRATE BENZOATE"/>
    <property type="match status" value="1"/>
</dbReference>
<feature type="transmembrane region" description="Helical" evidence="1">
    <location>
        <begin position="116"/>
        <end position="137"/>
    </location>
</feature>
<protein>
    <submittedName>
        <fullName evidence="2">Benzoate transporter BenE</fullName>
    </submittedName>
</protein>
<evidence type="ECO:0000313" key="2">
    <source>
        <dbReference type="EMBL" id="RNL63109.1"/>
    </source>
</evidence>
<dbReference type="Proteomes" id="UP000267128">
    <property type="component" value="Unassembled WGS sequence"/>
</dbReference>
<accession>A0A3N0CIF2</accession>
<feature type="transmembrane region" description="Helical" evidence="1">
    <location>
        <begin position="91"/>
        <end position="109"/>
    </location>
</feature>
<feature type="transmembrane region" description="Helical" evidence="1">
    <location>
        <begin position="350"/>
        <end position="381"/>
    </location>
</feature>
<reference evidence="2 3" key="1">
    <citation type="submission" date="2018-11" db="EMBL/GenBank/DDBJ databases">
        <authorList>
            <person name="Li F."/>
        </authorList>
    </citation>
    <scope>NUCLEOTIDE SEQUENCE [LARGE SCALE GENOMIC DNA]</scope>
    <source>
        <strain evidence="2 3">Gsoil 097</strain>
    </source>
</reference>
<keyword evidence="1" id="KW-0812">Transmembrane</keyword>
<gene>
    <name evidence="2" type="primary">benE</name>
    <name evidence="2" type="ORF">EFK50_15470</name>
</gene>
<dbReference type="OrthoDB" id="9813854at2"/>
<dbReference type="Pfam" id="PF03594">
    <property type="entry name" value="BenE"/>
    <property type="match status" value="1"/>
</dbReference>